<dbReference type="InterPro" id="IPR029065">
    <property type="entry name" value="Enolase_C-like"/>
</dbReference>
<comment type="cofactor">
    <cofactor evidence="1">
        <name>Mg(2+)</name>
        <dbReference type="ChEBI" id="CHEBI:18420"/>
    </cofactor>
</comment>
<dbReference type="InterPro" id="IPR036849">
    <property type="entry name" value="Enolase-like_C_sf"/>
</dbReference>
<feature type="domain" description="Mandelate racemase/muconate lactonizing enzyme C-terminal" evidence="4">
    <location>
        <begin position="138"/>
        <end position="216"/>
    </location>
</feature>
<dbReference type="SUPFAM" id="SSF51604">
    <property type="entry name" value="Enolase C-terminal domain-like"/>
    <property type="match status" value="1"/>
</dbReference>
<dbReference type="GO" id="GO:0009063">
    <property type="term" value="P:amino acid catabolic process"/>
    <property type="evidence" value="ECO:0007669"/>
    <property type="project" value="InterPro"/>
</dbReference>
<organism evidence="5">
    <name type="scientific">marine metagenome</name>
    <dbReference type="NCBI Taxonomy" id="408172"/>
    <lineage>
        <taxon>unclassified sequences</taxon>
        <taxon>metagenomes</taxon>
        <taxon>ecological metagenomes</taxon>
    </lineage>
</organism>
<dbReference type="SMART" id="SM00922">
    <property type="entry name" value="MR_MLE"/>
    <property type="match status" value="1"/>
</dbReference>
<protein>
    <recommendedName>
        <fullName evidence="4">Mandelate racemase/muconate lactonizing enzyme C-terminal domain-containing protein</fullName>
    </recommendedName>
</protein>
<dbReference type="Pfam" id="PF02746">
    <property type="entry name" value="MR_MLE_N"/>
    <property type="match status" value="1"/>
</dbReference>
<evidence type="ECO:0000256" key="3">
    <source>
        <dbReference type="ARBA" id="ARBA00022842"/>
    </source>
</evidence>
<dbReference type="AlphaFoldDB" id="A0A382UDL4"/>
<proteinExistence type="predicted"/>
<dbReference type="InterPro" id="IPR013342">
    <property type="entry name" value="Mandelate_racemase_C"/>
</dbReference>
<keyword evidence="3" id="KW-0460">Magnesium</keyword>
<dbReference type="PANTHER" id="PTHR13794:SF58">
    <property type="entry name" value="MITOCHONDRIAL ENOLASE SUPERFAMILY MEMBER 1"/>
    <property type="match status" value="1"/>
</dbReference>
<dbReference type="Pfam" id="PF13378">
    <property type="entry name" value="MR_MLE_C"/>
    <property type="match status" value="1"/>
</dbReference>
<keyword evidence="2" id="KW-0479">Metal-binding</keyword>
<dbReference type="PROSITE" id="PS00908">
    <property type="entry name" value="MR_MLE_1"/>
    <property type="match status" value="1"/>
</dbReference>
<evidence type="ECO:0000313" key="5">
    <source>
        <dbReference type="EMBL" id="SVD31788.1"/>
    </source>
</evidence>
<evidence type="ECO:0000259" key="4">
    <source>
        <dbReference type="SMART" id="SM00922"/>
    </source>
</evidence>
<dbReference type="SUPFAM" id="SSF54826">
    <property type="entry name" value="Enolase N-terminal domain-like"/>
    <property type="match status" value="1"/>
</dbReference>
<dbReference type="GO" id="GO:0016052">
    <property type="term" value="P:carbohydrate catabolic process"/>
    <property type="evidence" value="ECO:0007669"/>
    <property type="project" value="TreeGrafter"/>
</dbReference>
<dbReference type="GO" id="GO:0000287">
    <property type="term" value="F:magnesium ion binding"/>
    <property type="evidence" value="ECO:0007669"/>
    <property type="project" value="TreeGrafter"/>
</dbReference>
<reference evidence="5" key="1">
    <citation type="submission" date="2018-05" db="EMBL/GenBank/DDBJ databases">
        <authorList>
            <person name="Lanie J.A."/>
            <person name="Ng W.-L."/>
            <person name="Kazmierczak K.M."/>
            <person name="Andrzejewski T.M."/>
            <person name="Davidsen T.M."/>
            <person name="Wayne K.J."/>
            <person name="Tettelin H."/>
            <person name="Glass J.I."/>
            <person name="Rusch D."/>
            <person name="Podicherti R."/>
            <person name="Tsui H.-C.T."/>
            <person name="Winkler M.E."/>
        </authorList>
    </citation>
    <scope>NUCLEOTIDE SEQUENCE</scope>
</reference>
<dbReference type="InterPro" id="IPR046945">
    <property type="entry name" value="RHMD-like"/>
</dbReference>
<gene>
    <name evidence="5" type="ORF">METZ01_LOCUS384642</name>
</gene>
<feature type="non-terminal residue" evidence="5">
    <location>
        <position position="216"/>
    </location>
</feature>
<name>A0A382UDL4_9ZZZZ</name>
<evidence type="ECO:0000256" key="1">
    <source>
        <dbReference type="ARBA" id="ARBA00001946"/>
    </source>
</evidence>
<dbReference type="CDD" id="cd03316">
    <property type="entry name" value="MR_like"/>
    <property type="match status" value="1"/>
</dbReference>
<dbReference type="GO" id="GO:0016836">
    <property type="term" value="F:hydro-lyase activity"/>
    <property type="evidence" value="ECO:0007669"/>
    <property type="project" value="TreeGrafter"/>
</dbReference>
<dbReference type="PANTHER" id="PTHR13794">
    <property type="entry name" value="ENOLASE SUPERFAMILY, MANDELATE RACEMASE"/>
    <property type="match status" value="1"/>
</dbReference>
<dbReference type="Gene3D" id="3.30.390.10">
    <property type="entry name" value="Enolase-like, N-terminal domain"/>
    <property type="match status" value="1"/>
</dbReference>
<dbReference type="Gene3D" id="3.20.20.120">
    <property type="entry name" value="Enolase-like C-terminal domain"/>
    <property type="match status" value="1"/>
</dbReference>
<sequence>MRITAVEGFDLSCPLDRSFGWSQGWVSTRDVGVVKITTDEGLVGWGEGSAAVEHLAQHLIGENPMDRAGLWERCFHSLYNANNFVGFGGSALSAVDIALWDLAGKASGLPVCELLGGRVRSRVAVYATGLYYTEGEFPDRLLDEARGYVDAGFSGMKTKVGGLSLEDDVRRVAAIREAIGPEVKLMVDANHAYSASTASRMGRWLADLDVFWFEEP</sequence>
<dbReference type="InterPro" id="IPR018110">
    <property type="entry name" value="Mandel_Rmase/mucon_lact_enz_CS"/>
</dbReference>
<dbReference type="InterPro" id="IPR029017">
    <property type="entry name" value="Enolase-like_N"/>
</dbReference>
<accession>A0A382UDL4</accession>
<dbReference type="EMBL" id="UINC01143073">
    <property type="protein sequence ID" value="SVD31788.1"/>
    <property type="molecule type" value="Genomic_DNA"/>
</dbReference>
<evidence type="ECO:0000256" key="2">
    <source>
        <dbReference type="ARBA" id="ARBA00022723"/>
    </source>
</evidence>
<dbReference type="InterPro" id="IPR013341">
    <property type="entry name" value="Mandelate_racemase_N_dom"/>
</dbReference>